<dbReference type="Gene3D" id="3.40.30.10">
    <property type="entry name" value="Glutaredoxin"/>
    <property type="match status" value="1"/>
</dbReference>
<dbReference type="CDD" id="cd00299">
    <property type="entry name" value="GST_C_family"/>
    <property type="match status" value="1"/>
</dbReference>
<dbReference type="Pfam" id="PF13417">
    <property type="entry name" value="GST_N_3"/>
    <property type="match status" value="1"/>
</dbReference>
<sequence>MSGSQSKQDVPKAILYTWPASVWSNVPLLCLHEKGYGEDEYIVKHVDLSKGENFSPSYLKINKNGTVPTLVVPTAETTSADVDSRYRSLRDTITICDFLDQARSANTVNTTSSRPAPTLSPATIEGKAIVDEIIALVHLPSVDPNFLAMSARDETELKQKAESASGAMVRDRRASLDKYIKEAKEGASHGGSFETSIVKFLEERFAANEMIYKVYTGGSNPEDLKMFYEASAKIWNTGIPDCLDRLEGLIQDDGPFTMGDQVSLADLHVISWLSRVVALAANSKPALEIDALEKVLGGRKIGNKVRGFWTAWLSRESFKKTIGQNSALP</sequence>
<dbReference type="InterPro" id="IPR036282">
    <property type="entry name" value="Glutathione-S-Trfase_C_sf"/>
</dbReference>
<dbReference type="PROSITE" id="PS50404">
    <property type="entry name" value="GST_NTER"/>
    <property type="match status" value="1"/>
</dbReference>
<dbReference type="InParanoid" id="A0A1Y1UKR3"/>
<accession>A0A1Y1UKR3</accession>
<reference evidence="2 3" key="1">
    <citation type="submission" date="2017-03" db="EMBL/GenBank/DDBJ databases">
        <title>Widespread Adenine N6-methylation of Active Genes in Fungi.</title>
        <authorList>
            <consortium name="DOE Joint Genome Institute"/>
            <person name="Mondo S.J."/>
            <person name="Dannebaum R.O."/>
            <person name="Kuo R.C."/>
            <person name="Louie K.B."/>
            <person name="Bewick A.J."/>
            <person name="Labutti K."/>
            <person name="Haridas S."/>
            <person name="Kuo A."/>
            <person name="Salamov A."/>
            <person name="Ahrendt S.R."/>
            <person name="Lau R."/>
            <person name="Bowen B.P."/>
            <person name="Lipzen A."/>
            <person name="Sullivan W."/>
            <person name="Andreopoulos W.B."/>
            <person name="Clum A."/>
            <person name="Lindquist E."/>
            <person name="Daum C."/>
            <person name="Northen T.R."/>
            <person name="Ramamoorthy G."/>
            <person name="Schmitz R.J."/>
            <person name="Gryganskyi A."/>
            <person name="Culley D."/>
            <person name="Magnuson J."/>
            <person name="James T.Y."/>
            <person name="O'Malley M.A."/>
            <person name="Stajich J.E."/>
            <person name="Spatafora J.W."/>
            <person name="Visel A."/>
            <person name="Grigoriev I.V."/>
        </authorList>
    </citation>
    <scope>NUCLEOTIDE SEQUENCE [LARGE SCALE GENOMIC DNA]</scope>
    <source>
        <strain evidence="2 3">NRRL Y-17943</strain>
    </source>
</reference>
<dbReference type="AlphaFoldDB" id="A0A1Y1UKR3"/>
<dbReference type="InterPro" id="IPR004046">
    <property type="entry name" value="GST_C"/>
</dbReference>
<keyword evidence="3" id="KW-1185">Reference proteome</keyword>
<dbReference type="RefSeq" id="XP_021871712.1">
    <property type="nucleotide sequence ID" value="XM_022015540.1"/>
</dbReference>
<evidence type="ECO:0000313" key="2">
    <source>
        <dbReference type="EMBL" id="ORX37725.1"/>
    </source>
</evidence>
<dbReference type="InterPro" id="IPR036249">
    <property type="entry name" value="Thioredoxin-like_sf"/>
</dbReference>
<gene>
    <name evidence="2" type="ORF">BD324DRAFT_623016</name>
</gene>
<dbReference type="Pfam" id="PF14497">
    <property type="entry name" value="GST_C_3"/>
    <property type="match status" value="1"/>
</dbReference>
<comment type="caution">
    <text evidence="2">The sequence shown here is derived from an EMBL/GenBank/DDBJ whole genome shotgun (WGS) entry which is preliminary data.</text>
</comment>
<dbReference type="OrthoDB" id="412788at2759"/>
<dbReference type="SUPFAM" id="SSF47616">
    <property type="entry name" value="GST C-terminal domain-like"/>
    <property type="match status" value="1"/>
</dbReference>
<evidence type="ECO:0000313" key="3">
    <source>
        <dbReference type="Proteomes" id="UP000193218"/>
    </source>
</evidence>
<dbReference type="Proteomes" id="UP000193218">
    <property type="component" value="Unassembled WGS sequence"/>
</dbReference>
<protein>
    <recommendedName>
        <fullName evidence="1">GST N-terminal domain-containing protein</fullName>
    </recommendedName>
</protein>
<dbReference type="InterPro" id="IPR004045">
    <property type="entry name" value="Glutathione_S-Trfase_N"/>
</dbReference>
<feature type="domain" description="GST N-terminal" evidence="1">
    <location>
        <begin position="11"/>
        <end position="107"/>
    </location>
</feature>
<dbReference type="Gene3D" id="1.20.1050.10">
    <property type="match status" value="1"/>
</dbReference>
<name>A0A1Y1UKR3_9TREE</name>
<proteinExistence type="predicted"/>
<dbReference type="STRING" id="4999.A0A1Y1UKR3"/>
<evidence type="ECO:0000259" key="1">
    <source>
        <dbReference type="PROSITE" id="PS50404"/>
    </source>
</evidence>
<dbReference type="SUPFAM" id="SSF52833">
    <property type="entry name" value="Thioredoxin-like"/>
    <property type="match status" value="1"/>
</dbReference>
<organism evidence="2 3">
    <name type="scientific">Kockovaella imperatae</name>
    <dbReference type="NCBI Taxonomy" id="4999"/>
    <lineage>
        <taxon>Eukaryota</taxon>
        <taxon>Fungi</taxon>
        <taxon>Dikarya</taxon>
        <taxon>Basidiomycota</taxon>
        <taxon>Agaricomycotina</taxon>
        <taxon>Tremellomycetes</taxon>
        <taxon>Tremellales</taxon>
        <taxon>Cuniculitremaceae</taxon>
        <taxon>Kockovaella</taxon>
    </lineage>
</organism>
<dbReference type="GeneID" id="33557349"/>
<dbReference type="EMBL" id="NBSH01000005">
    <property type="protein sequence ID" value="ORX37725.1"/>
    <property type="molecule type" value="Genomic_DNA"/>
</dbReference>